<gene>
    <name evidence="4" type="ORF">FYJ80_01720</name>
</gene>
<dbReference type="GO" id="GO:0016787">
    <property type="term" value="F:hydrolase activity"/>
    <property type="evidence" value="ECO:0007669"/>
    <property type="project" value="UniProtKB-KW"/>
</dbReference>
<accession>A0A7X2PAW8</accession>
<comment type="similarity">
    <text evidence="1">Belongs to the ADP-ribosylglycohydrolase family.</text>
</comment>
<feature type="binding site" evidence="3">
    <location>
        <position position="50"/>
    </location>
    <ligand>
        <name>Mg(2+)</name>
        <dbReference type="ChEBI" id="CHEBI:18420"/>
        <label>1</label>
    </ligand>
</feature>
<dbReference type="Proteomes" id="UP000460549">
    <property type="component" value="Unassembled WGS sequence"/>
</dbReference>
<comment type="caution">
    <text evidence="4">The sequence shown here is derived from an EMBL/GenBank/DDBJ whole genome shotgun (WGS) entry which is preliminary data.</text>
</comment>
<keyword evidence="5" id="KW-1185">Reference proteome</keyword>
<evidence type="ECO:0000256" key="3">
    <source>
        <dbReference type="PIRSR" id="PIRSR605502-1"/>
    </source>
</evidence>
<dbReference type="SUPFAM" id="SSF101478">
    <property type="entry name" value="ADP-ribosylglycohydrolase"/>
    <property type="match status" value="1"/>
</dbReference>
<comment type="cofactor">
    <cofactor evidence="3">
        <name>Mg(2+)</name>
        <dbReference type="ChEBI" id="CHEBI:18420"/>
    </cofactor>
    <text evidence="3">Binds 2 magnesium ions per subunit.</text>
</comment>
<sequence length="259" mass="28641">MSKLKDAIYGFAIGDALGVPYEFKERGTFNCQTMIGHGTWNQKAGTFSDDTSLTLATCASIKKYGVIKYQDIMKRFTRWYIDGEYAIDRVVFDIGNTTMSAIHKFDGINPFCGDTDAWSNGNGSLMRVLPLAFVNNITDDEIANVSRLTHANKLSIDICIKYVRLAQDIINGNAVELSYEEPIKSTGFVKDTFNSVIYAFSTTSSYKECVLKAVNLGGDTDTITAIAGGLAGIKYGYDSIPREWIKILRGKDIIDSCLF</sequence>
<keyword evidence="2 4" id="KW-0378">Hydrolase</keyword>
<dbReference type="GO" id="GO:0046872">
    <property type="term" value="F:metal ion binding"/>
    <property type="evidence" value="ECO:0007669"/>
    <property type="project" value="UniProtKB-KW"/>
</dbReference>
<organism evidence="4 5">
    <name type="scientific">Bullifex porci</name>
    <dbReference type="NCBI Taxonomy" id="2606638"/>
    <lineage>
        <taxon>Bacteria</taxon>
        <taxon>Pseudomonadati</taxon>
        <taxon>Spirochaetota</taxon>
        <taxon>Spirochaetia</taxon>
        <taxon>Spirochaetales</taxon>
        <taxon>Spirochaetaceae</taxon>
        <taxon>Bullifex</taxon>
    </lineage>
</organism>
<dbReference type="InterPro" id="IPR050792">
    <property type="entry name" value="ADP-ribosylglycohydrolase"/>
</dbReference>
<evidence type="ECO:0000256" key="2">
    <source>
        <dbReference type="ARBA" id="ARBA00022801"/>
    </source>
</evidence>
<feature type="binding site" evidence="3">
    <location>
        <position position="221"/>
    </location>
    <ligand>
        <name>Mg(2+)</name>
        <dbReference type="ChEBI" id="CHEBI:18420"/>
        <label>1</label>
    </ligand>
</feature>
<feature type="binding site" evidence="3">
    <location>
        <position position="48"/>
    </location>
    <ligand>
        <name>Mg(2+)</name>
        <dbReference type="ChEBI" id="CHEBI:18420"/>
        <label>1</label>
    </ligand>
</feature>
<dbReference type="InterPro" id="IPR005502">
    <property type="entry name" value="Ribosyl_crysJ1"/>
</dbReference>
<dbReference type="AlphaFoldDB" id="A0A7X2PAW8"/>
<dbReference type="Gene3D" id="1.10.4080.10">
    <property type="entry name" value="ADP-ribosylation/Crystallin J1"/>
    <property type="match status" value="1"/>
</dbReference>
<evidence type="ECO:0000256" key="1">
    <source>
        <dbReference type="ARBA" id="ARBA00010702"/>
    </source>
</evidence>
<name>A0A7X2PAW8_9SPIO</name>
<dbReference type="InterPro" id="IPR036705">
    <property type="entry name" value="Ribosyl_crysJ1_sf"/>
</dbReference>
<reference evidence="4 5" key="1">
    <citation type="submission" date="2019-08" db="EMBL/GenBank/DDBJ databases">
        <title>In-depth cultivation of the pig gut microbiome towards novel bacterial diversity and tailored functional studies.</title>
        <authorList>
            <person name="Wylensek D."/>
            <person name="Hitch T.C.A."/>
            <person name="Clavel T."/>
        </authorList>
    </citation>
    <scope>NUCLEOTIDE SEQUENCE [LARGE SCALE GENOMIC DNA]</scope>
    <source>
        <strain evidence="4 5">NM-380-WT-3C1</strain>
    </source>
</reference>
<feature type="binding site" evidence="3">
    <location>
        <position position="49"/>
    </location>
    <ligand>
        <name>Mg(2+)</name>
        <dbReference type="ChEBI" id="CHEBI:18420"/>
        <label>1</label>
    </ligand>
</feature>
<evidence type="ECO:0000313" key="5">
    <source>
        <dbReference type="Proteomes" id="UP000460549"/>
    </source>
</evidence>
<feature type="binding site" evidence="3">
    <location>
        <position position="222"/>
    </location>
    <ligand>
        <name>Mg(2+)</name>
        <dbReference type="ChEBI" id="CHEBI:18420"/>
        <label>1</label>
    </ligand>
</feature>
<dbReference type="EMBL" id="VUNN01000002">
    <property type="protein sequence ID" value="MSU05502.1"/>
    <property type="molecule type" value="Genomic_DNA"/>
</dbReference>
<dbReference type="PANTHER" id="PTHR16222:SF24">
    <property type="entry name" value="ADP-RIBOSYLHYDROLASE ARH3"/>
    <property type="match status" value="1"/>
</dbReference>
<dbReference type="RefSeq" id="WP_154424401.1">
    <property type="nucleotide sequence ID" value="NZ_VUNN01000002.1"/>
</dbReference>
<keyword evidence="3" id="KW-0479">Metal-binding</keyword>
<dbReference type="Pfam" id="PF03747">
    <property type="entry name" value="ADP_ribosyl_GH"/>
    <property type="match status" value="2"/>
</dbReference>
<protein>
    <submittedName>
        <fullName evidence="4">ADP-ribosylglycohydrolase</fullName>
    </submittedName>
</protein>
<feature type="binding site" evidence="3">
    <location>
        <position position="219"/>
    </location>
    <ligand>
        <name>Mg(2+)</name>
        <dbReference type="ChEBI" id="CHEBI:18420"/>
        <label>1</label>
    </ligand>
</feature>
<keyword evidence="3" id="KW-0460">Magnesium</keyword>
<dbReference type="PANTHER" id="PTHR16222">
    <property type="entry name" value="ADP-RIBOSYLGLYCOHYDROLASE"/>
    <property type="match status" value="1"/>
</dbReference>
<proteinExistence type="inferred from homology"/>
<evidence type="ECO:0000313" key="4">
    <source>
        <dbReference type="EMBL" id="MSU05502.1"/>
    </source>
</evidence>